<dbReference type="InterPro" id="IPR052242">
    <property type="entry name" value="Mito_3-hydroxyacyl-CoA_DH"/>
</dbReference>
<dbReference type="GO" id="GO:0005759">
    <property type="term" value="C:mitochondrial matrix"/>
    <property type="evidence" value="ECO:0007669"/>
    <property type="project" value="UniProtKB-SubCell"/>
</dbReference>
<keyword evidence="7" id="KW-0443">Lipid metabolism</keyword>
<evidence type="ECO:0000256" key="11">
    <source>
        <dbReference type="PIRSR" id="PIRSR000105-3"/>
    </source>
</evidence>
<feature type="binding site" evidence="11">
    <location>
        <position position="109"/>
    </location>
    <ligand>
        <name>CoA</name>
        <dbReference type="ChEBI" id="CHEBI:57287"/>
    </ligand>
</feature>
<dbReference type="InterPro" id="IPR022694">
    <property type="entry name" value="3-OHacyl-CoA_DH"/>
</dbReference>
<dbReference type="EMBL" id="AZIL01000690">
    <property type="protein sequence ID" value="EWM26329.1"/>
    <property type="molecule type" value="Genomic_DNA"/>
</dbReference>
<comment type="caution">
    <text evidence="14">The sequence shown here is derived from an EMBL/GenBank/DDBJ whole genome shotgun (WGS) entry which is preliminary data.</text>
</comment>
<keyword evidence="4" id="KW-0276">Fatty acid metabolism</keyword>
<proteinExistence type="inferred from homology"/>
<evidence type="ECO:0000256" key="6">
    <source>
        <dbReference type="ARBA" id="ARBA00023027"/>
    </source>
</evidence>
<protein>
    <submittedName>
        <fullName evidence="14">Hydroxyacyl-coenzyme a mitochondrial</fullName>
    </submittedName>
</protein>
<feature type="binding site" evidence="11">
    <location>
        <position position="120"/>
    </location>
    <ligand>
        <name>CoA</name>
        <dbReference type="ChEBI" id="CHEBI:57287"/>
    </ligand>
</feature>
<feature type="domain" description="3-hydroxyacyl-CoA dehydrogenase NAD binding" evidence="13">
    <location>
        <begin position="65"/>
        <end position="252"/>
    </location>
</feature>
<dbReference type="InterPro" id="IPR036291">
    <property type="entry name" value="NAD(P)-bd_dom_sf"/>
</dbReference>
<evidence type="ECO:0000256" key="2">
    <source>
        <dbReference type="ARBA" id="ARBA00005005"/>
    </source>
</evidence>
<comment type="similarity">
    <text evidence="3">Belongs to the 3-hydroxyacyl-CoA dehydrogenase family.</text>
</comment>
<dbReference type="GO" id="GO:0070403">
    <property type="term" value="F:NAD+ binding"/>
    <property type="evidence" value="ECO:0007669"/>
    <property type="project" value="InterPro"/>
</dbReference>
<dbReference type="AlphaFoldDB" id="W7U0Z0"/>
<evidence type="ECO:0000256" key="3">
    <source>
        <dbReference type="ARBA" id="ARBA00009463"/>
    </source>
</evidence>
<dbReference type="InterPro" id="IPR006108">
    <property type="entry name" value="3HC_DH_C"/>
</dbReference>
<dbReference type="InterPro" id="IPR008927">
    <property type="entry name" value="6-PGluconate_DH-like_C_sf"/>
</dbReference>
<dbReference type="Pfam" id="PF02737">
    <property type="entry name" value="3HCDH_N"/>
    <property type="match status" value="1"/>
</dbReference>
<feature type="domain" description="3-hydroxyacyl-CoA dehydrogenase C-terminal" evidence="12">
    <location>
        <begin position="254"/>
        <end position="351"/>
    </location>
</feature>
<dbReference type="PANTHER" id="PTHR43561:SF3">
    <property type="entry name" value="HYDROXYACYL-COENZYME A DEHYDROGENASE, MITOCHONDRIAL"/>
    <property type="match status" value="1"/>
</dbReference>
<keyword evidence="8" id="KW-0496">Mitochondrion</keyword>
<comment type="catalytic activity">
    <reaction evidence="9">
        <text>a (3S)-3-hydroxyacyl-CoA + NAD(+) = a 3-oxoacyl-CoA + NADH + H(+)</text>
        <dbReference type="Rhea" id="RHEA:22432"/>
        <dbReference type="ChEBI" id="CHEBI:15378"/>
        <dbReference type="ChEBI" id="CHEBI:57318"/>
        <dbReference type="ChEBI" id="CHEBI:57540"/>
        <dbReference type="ChEBI" id="CHEBI:57945"/>
        <dbReference type="ChEBI" id="CHEBI:90726"/>
        <dbReference type="EC" id="1.1.1.35"/>
    </reaction>
</comment>
<evidence type="ECO:0000259" key="13">
    <source>
        <dbReference type="Pfam" id="PF02737"/>
    </source>
</evidence>
<dbReference type="PIRSF" id="PIRSF000105">
    <property type="entry name" value="HCDH"/>
    <property type="match status" value="1"/>
</dbReference>
<comment type="subcellular location">
    <subcellularLocation>
        <location evidence="1">Mitochondrion matrix</location>
    </subcellularLocation>
</comment>
<dbReference type="Gene3D" id="1.10.1040.10">
    <property type="entry name" value="N-(1-d-carboxylethyl)-l-norvaline Dehydrogenase, domain 2"/>
    <property type="match status" value="1"/>
</dbReference>
<evidence type="ECO:0000313" key="14">
    <source>
        <dbReference type="EMBL" id="EWM26329.1"/>
    </source>
</evidence>
<evidence type="ECO:0000259" key="12">
    <source>
        <dbReference type="Pfam" id="PF00725"/>
    </source>
</evidence>
<evidence type="ECO:0000256" key="8">
    <source>
        <dbReference type="ARBA" id="ARBA00023128"/>
    </source>
</evidence>
<comment type="pathway">
    <text evidence="2">Lipid metabolism; fatty acid beta-oxidation.</text>
</comment>
<name>W7U0Z0_9STRA</name>
<dbReference type="FunFam" id="3.40.50.720:FF:000009">
    <property type="entry name" value="Fatty oxidation complex, alpha subunit"/>
    <property type="match status" value="1"/>
</dbReference>
<dbReference type="PANTHER" id="PTHR43561">
    <property type="match status" value="1"/>
</dbReference>
<sequence length="361" mass="39567">MLSYVRLSSFSFSPISKGMGRYYRSRHLSALGAPPRLSLKPDEPRRCHVQQRRTLAATPHYDIKKVGVVGLGLMGHGIGLVSAQAGYEVIAVEAQAPALESGKKRIDKSLSKILSKAVEKGKMTLEAAEKEKEKVERRITYSLDLAALRDADLVVEAIVENLDVKIPFYKQLGSLVKPTAIFGSNTSSLKIGDFAAPSGRPQQFVGLHFFNPVQLMRLVEIVRLHETEPAVFETVRGYVARIGKTAVTCQDTPGFIVNRLLVPALVQAMLMKERGEASVEDIDVAMQLGAGHPMGPLHLADYIGLDTCLFILEGWVKKYPNEPAFIVPSSLRALVQGGKLGRKSGEGFYVWEGDKKVKPAM</sequence>
<dbReference type="SUPFAM" id="SSF51735">
    <property type="entry name" value="NAD(P)-binding Rossmann-fold domains"/>
    <property type="match status" value="1"/>
</dbReference>
<dbReference type="Gene3D" id="3.40.50.720">
    <property type="entry name" value="NAD(P)-binding Rossmann-like Domain"/>
    <property type="match status" value="1"/>
</dbReference>
<evidence type="ECO:0000256" key="1">
    <source>
        <dbReference type="ARBA" id="ARBA00004305"/>
    </source>
</evidence>
<dbReference type="Pfam" id="PF00725">
    <property type="entry name" value="3HCDH"/>
    <property type="match status" value="1"/>
</dbReference>
<dbReference type="OrthoDB" id="5958943at2759"/>
<dbReference type="GO" id="GO:0003857">
    <property type="term" value="F:(3S)-3-hydroxyacyl-CoA dehydrogenase (NAD+) activity"/>
    <property type="evidence" value="ECO:0007669"/>
    <property type="project" value="UniProtKB-EC"/>
</dbReference>
<dbReference type="GO" id="GO:0006635">
    <property type="term" value="P:fatty acid beta-oxidation"/>
    <property type="evidence" value="ECO:0007669"/>
    <property type="project" value="TreeGrafter"/>
</dbReference>
<keyword evidence="5" id="KW-0560">Oxidoreductase</keyword>
<evidence type="ECO:0000313" key="15">
    <source>
        <dbReference type="Proteomes" id="UP000019335"/>
    </source>
</evidence>
<dbReference type="Proteomes" id="UP000019335">
    <property type="component" value="Chromosome 9"/>
</dbReference>
<feature type="site" description="Important for catalytic activity" evidence="10">
    <location>
        <position position="208"/>
    </location>
</feature>
<accession>W7U0Z0</accession>
<evidence type="ECO:0000256" key="5">
    <source>
        <dbReference type="ARBA" id="ARBA00023002"/>
    </source>
</evidence>
<evidence type="ECO:0000256" key="4">
    <source>
        <dbReference type="ARBA" id="ARBA00022832"/>
    </source>
</evidence>
<reference evidence="14 15" key="1">
    <citation type="journal article" date="2014" name="Mol. Plant">
        <title>Chromosome Scale Genome Assembly and Transcriptome Profiling of Nannochloropsis gaditana in Nitrogen Depletion.</title>
        <authorList>
            <person name="Corteggiani Carpinelli E."/>
            <person name="Telatin A."/>
            <person name="Vitulo N."/>
            <person name="Forcato C."/>
            <person name="D'Angelo M."/>
            <person name="Schiavon R."/>
            <person name="Vezzi A."/>
            <person name="Giacometti G.M."/>
            <person name="Morosinotto T."/>
            <person name="Valle G."/>
        </authorList>
    </citation>
    <scope>NUCLEOTIDE SEQUENCE [LARGE SCALE GENOMIC DNA]</scope>
    <source>
        <strain evidence="14 15">B-31</strain>
    </source>
</reference>
<keyword evidence="6" id="KW-0520">NAD</keyword>
<organism evidence="14 15">
    <name type="scientific">Nannochloropsis gaditana</name>
    <dbReference type="NCBI Taxonomy" id="72520"/>
    <lineage>
        <taxon>Eukaryota</taxon>
        <taxon>Sar</taxon>
        <taxon>Stramenopiles</taxon>
        <taxon>Ochrophyta</taxon>
        <taxon>Eustigmatophyceae</taxon>
        <taxon>Eustigmatales</taxon>
        <taxon>Monodopsidaceae</taxon>
        <taxon>Nannochloropsis</taxon>
    </lineage>
</organism>
<evidence type="ECO:0000256" key="10">
    <source>
        <dbReference type="PIRSR" id="PIRSR000105-1"/>
    </source>
</evidence>
<gene>
    <name evidence="14" type="ORF">Naga_100078g17</name>
</gene>
<dbReference type="InterPro" id="IPR006176">
    <property type="entry name" value="3-OHacyl-CoA_DH_NAD-bd"/>
</dbReference>
<feature type="binding site" evidence="11">
    <location>
        <position position="187"/>
    </location>
    <ligand>
        <name>CoA</name>
        <dbReference type="ChEBI" id="CHEBI:57287"/>
    </ligand>
</feature>
<evidence type="ECO:0000256" key="7">
    <source>
        <dbReference type="ARBA" id="ARBA00023098"/>
    </source>
</evidence>
<dbReference type="SUPFAM" id="SSF48179">
    <property type="entry name" value="6-phosphogluconate dehydrogenase C-terminal domain-like"/>
    <property type="match status" value="1"/>
</dbReference>
<keyword evidence="15" id="KW-1185">Reference proteome</keyword>
<evidence type="ECO:0000256" key="9">
    <source>
        <dbReference type="ARBA" id="ARBA00049556"/>
    </source>
</evidence>
<dbReference type="InterPro" id="IPR013328">
    <property type="entry name" value="6PGD_dom2"/>
</dbReference>